<evidence type="ECO:0000313" key="1">
    <source>
        <dbReference type="EMBL" id="QDJ96969.1"/>
    </source>
</evidence>
<proteinExistence type="predicted"/>
<dbReference type="Proteomes" id="UP000319658">
    <property type="component" value="Segment"/>
</dbReference>
<reference evidence="1 2" key="1">
    <citation type="submission" date="2019-06" db="EMBL/GenBank/DDBJ databases">
        <title>Complete genome sequence of Aeromonas hydrophila bacteriophage D3.</title>
        <authorList>
            <person name="Rai S."/>
            <person name="Tyagi A."/>
            <person name="Kumar N."/>
            <person name="Singh N."/>
        </authorList>
    </citation>
    <scope>NUCLEOTIDE SEQUENCE [LARGE SCALE GENOMIC DNA]</scope>
</reference>
<dbReference type="EMBL" id="MN102098">
    <property type="protein sequence ID" value="QDJ96969.1"/>
    <property type="molecule type" value="Genomic_DNA"/>
</dbReference>
<gene>
    <name evidence="1" type="ORF">D3_0239</name>
</gene>
<sequence>MIDITTLKHDRGLPSAVLKLMPDGSAVATKRLKCCIPKNWERSNLAEIADVVTTILMVGLICDGKYAMLGGMTRIVMKPGEIDEISIGGTRYYIFDFEPGEVVIENMTIPQDSNIGYYYYLEFTKYARLPWYCSEASLLAVYDAAKFYTGKGFGTSNQCIRVLYALVMRDPNNLDLPFRYSPDLNKGGKPKIIGINNPGQLLNSTFSRLSSGYMADNIIGGILNPDTKVTELEEVIRGLPAELRDNSNV</sequence>
<keyword evidence="2" id="KW-1185">Reference proteome</keyword>
<accession>A0A514TVC2</accession>
<evidence type="ECO:0000313" key="2">
    <source>
        <dbReference type="Proteomes" id="UP000319658"/>
    </source>
</evidence>
<protein>
    <submittedName>
        <fullName evidence="1">Uncharacterized protein</fullName>
    </submittedName>
</protein>
<organism evidence="1 2">
    <name type="scientific">Aeromonas phage D3</name>
    <dbReference type="NCBI Taxonomy" id="2593327"/>
    <lineage>
        <taxon>Viruses</taxon>
        <taxon>Duplodnaviria</taxon>
        <taxon>Heunggongvirae</taxon>
        <taxon>Uroviricota</taxon>
        <taxon>Caudoviricetes</taxon>
        <taxon>Chimalliviridae</taxon>
        <taxon>Ludhianavirus</taxon>
        <taxon>Ludhianavirus D3</taxon>
    </lineage>
</organism>
<name>A0A514TVC2_9CAUD</name>